<evidence type="ECO:0000256" key="4">
    <source>
        <dbReference type="ARBA" id="ARBA00022692"/>
    </source>
</evidence>
<dbReference type="GO" id="GO:0016020">
    <property type="term" value="C:membrane"/>
    <property type="evidence" value="ECO:0007669"/>
    <property type="project" value="UniProtKB-SubCell"/>
</dbReference>
<evidence type="ECO:0000313" key="9">
    <source>
        <dbReference type="EMBL" id="KVI01579.1"/>
    </source>
</evidence>
<proteinExistence type="predicted"/>
<evidence type="ECO:0000313" key="10">
    <source>
        <dbReference type="Proteomes" id="UP000243975"/>
    </source>
</evidence>
<dbReference type="InterPro" id="IPR036099">
    <property type="entry name" value="Cyt_6/f_cplx_su5_sf"/>
</dbReference>
<keyword evidence="7 8" id="KW-0472">Membrane</keyword>
<dbReference type="AlphaFoldDB" id="A0A103Y302"/>
<keyword evidence="3" id="KW-0602">Photosynthesis</keyword>
<dbReference type="GO" id="GO:0015979">
    <property type="term" value="P:photosynthesis"/>
    <property type="evidence" value="ECO:0007669"/>
    <property type="project" value="UniProtKB-KW"/>
</dbReference>
<dbReference type="SUPFAM" id="SSF103446">
    <property type="entry name" value="PetG subunit of the cytochrome b6f complex"/>
    <property type="match status" value="1"/>
</dbReference>
<evidence type="ECO:0000256" key="6">
    <source>
        <dbReference type="ARBA" id="ARBA00022989"/>
    </source>
</evidence>
<evidence type="ECO:0000256" key="5">
    <source>
        <dbReference type="ARBA" id="ARBA00022982"/>
    </source>
</evidence>
<dbReference type="Pfam" id="PF02529">
    <property type="entry name" value="PetG"/>
    <property type="match status" value="1"/>
</dbReference>
<name>A0A103Y302_CYNCS</name>
<comment type="subcellular location">
    <subcellularLocation>
        <location evidence="1">Membrane</location>
        <topology evidence="1">Single-pass membrane protein</topology>
    </subcellularLocation>
</comment>
<evidence type="ECO:0000256" key="2">
    <source>
        <dbReference type="ARBA" id="ARBA00022448"/>
    </source>
</evidence>
<keyword evidence="5" id="KW-0249">Electron transport</keyword>
<feature type="non-terminal residue" evidence="9">
    <location>
        <position position="77"/>
    </location>
</feature>
<comment type="caution">
    <text evidence="9">The sequence shown here is derived from an EMBL/GenBank/DDBJ whole genome shotgun (WGS) entry which is preliminary data.</text>
</comment>
<keyword evidence="4 8" id="KW-0812">Transmembrane</keyword>
<dbReference type="Gramene" id="KVI01579">
    <property type="protein sequence ID" value="KVI01579"/>
    <property type="gene ID" value="Ccrd_020142"/>
</dbReference>
<feature type="transmembrane region" description="Helical" evidence="8">
    <location>
        <begin position="6"/>
        <end position="30"/>
    </location>
</feature>
<dbReference type="EMBL" id="LEKV01003011">
    <property type="protein sequence ID" value="KVI01579.1"/>
    <property type="molecule type" value="Genomic_DNA"/>
</dbReference>
<protein>
    <submittedName>
        <fullName evidence="9">Cytochrome b6/f complex, subunit 5</fullName>
    </submittedName>
</protein>
<evidence type="ECO:0000256" key="1">
    <source>
        <dbReference type="ARBA" id="ARBA00004167"/>
    </source>
</evidence>
<evidence type="ECO:0000256" key="7">
    <source>
        <dbReference type="ARBA" id="ARBA00023136"/>
    </source>
</evidence>
<gene>
    <name evidence="9" type="ORF">Ccrd_020142</name>
</gene>
<accession>A0A103Y302</accession>
<sequence length="77" mass="9044">TYHVNWQFLVIEIHGLIPITLAGLFVTAYLQYRRVFNARSKNISFCGTGTKYSMVRFFSRINGHFQIYYSKEPAQYA</sequence>
<evidence type="ECO:0000256" key="8">
    <source>
        <dbReference type="SAM" id="Phobius"/>
    </source>
</evidence>
<dbReference type="Proteomes" id="UP000243975">
    <property type="component" value="Unassembled WGS sequence"/>
</dbReference>
<keyword evidence="2" id="KW-0813">Transport</keyword>
<keyword evidence="6 8" id="KW-1133">Transmembrane helix</keyword>
<organism evidence="9 10">
    <name type="scientific">Cynara cardunculus var. scolymus</name>
    <name type="common">Globe artichoke</name>
    <name type="synonym">Cynara scolymus</name>
    <dbReference type="NCBI Taxonomy" id="59895"/>
    <lineage>
        <taxon>Eukaryota</taxon>
        <taxon>Viridiplantae</taxon>
        <taxon>Streptophyta</taxon>
        <taxon>Embryophyta</taxon>
        <taxon>Tracheophyta</taxon>
        <taxon>Spermatophyta</taxon>
        <taxon>Magnoliopsida</taxon>
        <taxon>eudicotyledons</taxon>
        <taxon>Gunneridae</taxon>
        <taxon>Pentapetalae</taxon>
        <taxon>asterids</taxon>
        <taxon>campanulids</taxon>
        <taxon>Asterales</taxon>
        <taxon>Asteraceae</taxon>
        <taxon>Carduoideae</taxon>
        <taxon>Cardueae</taxon>
        <taxon>Carduinae</taxon>
        <taxon>Cynara</taxon>
    </lineage>
</organism>
<feature type="non-terminal residue" evidence="9">
    <location>
        <position position="1"/>
    </location>
</feature>
<evidence type="ECO:0000256" key="3">
    <source>
        <dbReference type="ARBA" id="ARBA00022531"/>
    </source>
</evidence>
<reference evidence="9 10" key="1">
    <citation type="journal article" date="2016" name="Sci. Rep.">
        <title>The genome sequence of the outbreeding globe artichoke constructed de novo incorporating a phase-aware low-pass sequencing strategy of F1 progeny.</title>
        <authorList>
            <person name="Scaglione D."/>
            <person name="Reyes-Chin-Wo S."/>
            <person name="Acquadro A."/>
            <person name="Froenicke L."/>
            <person name="Portis E."/>
            <person name="Beitel C."/>
            <person name="Tirone M."/>
            <person name="Mauro R."/>
            <person name="Lo Monaco A."/>
            <person name="Mauromicale G."/>
            <person name="Faccioli P."/>
            <person name="Cattivelli L."/>
            <person name="Rieseberg L."/>
            <person name="Michelmore R."/>
            <person name="Lanteri S."/>
        </authorList>
    </citation>
    <scope>NUCLEOTIDE SEQUENCE [LARGE SCALE GENOMIC DNA]</scope>
    <source>
        <strain evidence="9">2C</strain>
    </source>
</reference>
<dbReference type="InterPro" id="IPR003683">
    <property type="entry name" value="Cyt_6/f_cplx_su5"/>
</dbReference>
<keyword evidence="10" id="KW-1185">Reference proteome</keyword>
<dbReference type="GO" id="GO:0009512">
    <property type="term" value="C:cytochrome b6f complex"/>
    <property type="evidence" value="ECO:0007669"/>
    <property type="project" value="InterPro"/>
</dbReference>